<dbReference type="InterPro" id="IPR000436">
    <property type="entry name" value="Sushi_SCR_CCP_dom"/>
</dbReference>
<evidence type="ECO:0000256" key="5">
    <source>
        <dbReference type="ARBA" id="ARBA00023157"/>
    </source>
</evidence>
<feature type="disulfide bond" evidence="7">
    <location>
        <begin position="173"/>
        <end position="182"/>
    </location>
</feature>
<dbReference type="PRINTS" id="PR00010">
    <property type="entry name" value="EGFBLOOD"/>
</dbReference>
<evidence type="ECO:0000259" key="10">
    <source>
        <dbReference type="PROSITE" id="PS50923"/>
    </source>
</evidence>
<dbReference type="PANTHER" id="PTHR45656:SF4">
    <property type="entry name" value="PROTEIN CBR-CLEC-78"/>
    <property type="match status" value="1"/>
</dbReference>
<dbReference type="InterPro" id="IPR000742">
    <property type="entry name" value="EGF"/>
</dbReference>
<evidence type="ECO:0000256" key="2">
    <source>
        <dbReference type="ARBA" id="ARBA00022659"/>
    </source>
</evidence>
<feature type="disulfide bond" evidence="8">
    <location>
        <begin position="117"/>
        <end position="144"/>
    </location>
</feature>
<dbReference type="PROSITE" id="PS00022">
    <property type="entry name" value="EGF_1"/>
    <property type="match status" value="1"/>
</dbReference>
<evidence type="ECO:0000256" key="6">
    <source>
        <dbReference type="ARBA" id="ARBA00023180"/>
    </source>
</evidence>
<dbReference type="Pfam" id="PF00008">
    <property type="entry name" value="EGF"/>
    <property type="match status" value="1"/>
</dbReference>
<dbReference type="OrthoDB" id="4062651at2759"/>
<keyword evidence="2 8" id="KW-0768">Sushi</keyword>
<dbReference type="PROSITE" id="PS50923">
    <property type="entry name" value="SUSHI"/>
    <property type="match status" value="2"/>
</dbReference>
<keyword evidence="3" id="KW-0732">Signal</keyword>
<protein>
    <submittedName>
        <fullName evidence="11">Uncharacterized protein</fullName>
    </submittedName>
</protein>
<feature type="disulfide bond" evidence="8">
    <location>
        <begin position="58"/>
        <end position="85"/>
    </location>
</feature>
<evidence type="ECO:0000256" key="8">
    <source>
        <dbReference type="PROSITE-ProRule" id="PRU00302"/>
    </source>
</evidence>
<feature type="disulfide bond" evidence="8">
    <location>
        <begin position="29"/>
        <end position="72"/>
    </location>
</feature>
<reference evidence="12" key="1">
    <citation type="submission" date="2015-02" db="EMBL/GenBank/DDBJ databases">
        <title>Genome sequencing for Strongylocentrotus purpuratus.</title>
        <authorList>
            <person name="Murali S."/>
            <person name="Liu Y."/>
            <person name="Vee V."/>
            <person name="English A."/>
            <person name="Wang M."/>
            <person name="Skinner E."/>
            <person name="Han Y."/>
            <person name="Muzny D.M."/>
            <person name="Worley K.C."/>
            <person name="Gibbs R.A."/>
        </authorList>
    </citation>
    <scope>NUCLEOTIDE SEQUENCE</scope>
</reference>
<keyword evidence="1 7" id="KW-0245">EGF-like domain</keyword>
<dbReference type="PANTHER" id="PTHR45656">
    <property type="entry name" value="PROTEIN CBR-CLEC-78"/>
    <property type="match status" value="1"/>
</dbReference>
<comment type="caution">
    <text evidence="7">Lacks conserved residue(s) required for the propagation of feature annotation.</text>
</comment>
<dbReference type="AlphaFoldDB" id="A0A7M7N9P0"/>
<evidence type="ECO:0000256" key="7">
    <source>
        <dbReference type="PROSITE-ProRule" id="PRU00076"/>
    </source>
</evidence>
<evidence type="ECO:0000259" key="9">
    <source>
        <dbReference type="PROSITE" id="PS50026"/>
    </source>
</evidence>
<keyword evidence="5 7" id="KW-1015">Disulfide bond</keyword>
<dbReference type="FunFam" id="2.10.70.10:FF:000014">
    <property type="entry name" value="Membrane cofactor protein"/>
    <property type="match status" value="1"/>
</dbReference>
<dbReference type="InterPro" id="IPR035976">
    <property type="entry name" value="Sushi/SCR/CCP_sf"/>
</dbReference>
<dbReference type="RefSeq" id="XP_030833386.1">
    <property type="nucleotide sequence ID" value="XM_030977526.1"/>
</dbReference>
<dbReference type="InParanoid" id="A0A7M7N9P0"/>
<feature type="domain" description="Sushi" evidence="10">
    <location>
        <begin position="88"/>
        <end position="146"/>
    </location>
</feature>
<evidence type="ECO:0000313" key="11">
    <source>
        <dbReference type="EnsemblMetazoa" id="XP_030833386"/>
    </source>
</evidence>
<dbReference type="Gene3D" id="2.10.70.10">
    <property type="entry name" value="Complement Module, domain 1"/>
    <property type="match status" value="2"/>
</dbReference>
<dbReference type="Gene3D" id="2.10.25.10">
    <property type="entry name" value="Laminin"/>
    <property type="match status" value="1"/>
</dbReference>
<evidence type="ECO:0000256" key="3">
    <source>
        <dbReference type="ARBA" id="ARBA00022729"/>
    </source>
</evidence>
<dbReference type="Pfam" id="PF00084">
    <property type="entry name" value="Sushi"/>
    <property type="match status" value="2"/>
</dbReference>
<keyword evidence="6" id="KW-0325">Glycoprotein</keyword>
<dbReference type="PROSITE" id="PS50026">
    <property type="entry name" value="EGF_3"/>
    <property type="match status" value="1"/>
</dbReference>
<dbReference type="SUPFAM" id="SSF57196">
    <property type="entry name" value="EGF/Laminin"/>
    <property type="match status" value="1"/>
</dbReference>
<dbReference type="CDD" id="cd00033">
    <property type="entry name" value="CCP"/>
    <property type="match status" value="2"/>
</dbReference>
<feature type="domain" description="Sushi" evidence="10">
    <location>
        <begin position="27"/>
        <end position="87"/>
    </location>
</feature>
<dbReference type="SMART" id="SM00032">
    <property type="entry name" value="CCP"/>
    <property type="match status" value="2"/>
</dbReference>
<name>A0A7M7N9P0_STRPU</name>
<reference evidence="11" key="2">
    <citation type="submission" date="2021-01" db="UniProtKB">
        <authorList>
            <consortium name="EnsemblMetazoa"/>
        </authorList>
    </citation>
    <scope>IDENTIFICATION</scope>
</reference>
<dbReference type="OMA" id="LASIMMQ"/>
<evidence type="ECO:0000256" key="1">
    <source>
        <dbReference type="ARBA" id="ARBA00022536"/>
    </source>
</evidence>
<feature type="domain" description="EGF-like" evidence="9">
    <location>
        <begin position="146"/>
        <end position="183"/>
    </location>
</feature>
<dbReference type="InterPro" id="IPR051277">
    <property type="entry name" value="SEZ6_CSMD_C4BPB_Regulators"/>
</dbReference>
<evidence type="ECO:0000256" key="4">
    <source>
        <dbReference type="ARBA" id="ARBA00022737"/>
    </source>
</evidence>
<dbReference type="EnsemblMetazoa" id="XM_030977526">
    <property type="protein sequence ID" value="XP_030833386"/>
    <property type="gene ID" value="LOC105441148"/>
</dbReference>
<evidence type="ECO:0000313" key="12">
    <source>
        <dbReference type="Proteomes" id="UP000007110"/>
    </source>
</evidence>
<dbReference type="GeneID" id="105441148"/>
<keyword evidence="12" id="KW-1185">Reference proteome</keyword>
<sequence length="185" mass="20137">MQINNDYQWDDSVCGETRRTLCQIGIPACGDPGEPLHGNRLPDDRTTYSVNATLHFTCQEGYTLSGESILRCMNNGAWNNSKPSCEAVKCEGSPSNVTLASIMMQGSVYQDIALYTCQDGYIPDNEPISFCQHTGNWSTPNFTCSALGQCYSNPCMNGGTCSEVDISSFTCTCTPHYTGSTCDKV</sequence>
<proteinExistence type="predicted"/>
<accession>A0A7M7N9P0</accession>
<organism evidence="11 12">
    <name type="scientific">Strongylocentrotus purpuratus</name>
    <name type="common">Purple sea urchin</name>
    <dbReference type="NCBI Taxonomy" id="7668"/>
    <lineage>
        <taxon>Eukaryota</taxon>
        <taxon>Metazoa</taxon>
        <taxon>Echinodermata</taxon>
        <taxon>Eleutherozoa</taxon>
        <taxon>Echinozoa</taxon>
        <taxon>Echinoidea</taxon>
        <taxon>Euechinoidea</taxon>
        <taxon>Echinacea</taxon>
        <taxon>Camarodonta</taxon>
        <taxon>Echinidea</taxon>
        <taxon>Strongylocentrotidae</taxon>
        <taxon>Strongylocentrotus</taxon>
    </lineage>
</organism>
<dbReference type="SMART" id="SM00181">
    <property type="entry name" value="EGF"/>
    <property type="match status" value="1"/>
</dbReference>
<dbReference type="CDD" id="cd00054">
    <property type="entry name" value="EGF_CA"/>
    <property type="match status" value="1"/>
</dbReference>
<keyword evidence="4" id="KW-0677">Repeat</keyword>
<dbReference type="SUPFAM" id="SSF57535">
    <property type="entry name" value="Complement control module/SCR domain"/>
    <property type="match status" value="2"/>
</dbReference>
<dbReference type="Proteomes" id="UP000007110">
    <property type="component" value="Unassembled WGS sequence"/>
</dbReference>
<dbReference type="KEGG" id="spu:105441148"/>
<dbReference type="FunFam" id="2.10.25.10:FF:000100">
    <property type="entry name" value="neurogenic locus notch homolog protein 3"/>
    <property type="match status" value="1"/>
</dbReference>